<evidence type="ECO:0000313" key="2">
    <source>
        <dbReference type="EMBL" id="CEL56610.1"/>
    </source>
</evidence>
<keyword evidence="3" id="KW-1185">Reference proteome</keyword>
<evidence type="ECO:0000259" key="1">
    <source>
        <dbReference type="Pfam" id="PF12770"/>
    </source>
</evidence>
<name>A0A0B7FG79_THACB</name>
<gene>
    <name evidence="2" type="ORF">RSOLAG1IB_11971</name>
</gene>
<dbReference type="OrthoDB" id="9991317at2759"/>
<protein>
    <recommendedName>
        <fullName evidence="1">CHAT domain-containing protein</fullName>
    </recommendedName>
</protein>
<dbReference type="InterPro" id="IPR024983">
    <property type="entry name" value="CHAT_dom"/>
</dbReference>
<reference evidence="2 3" key="1">
    <citation type="submission" date="2014-11" db="EMBL/GenBank/DDBJ databases">
        <authorList>
            <person name="Wibberg Daniel"/>
        </authorList>
    </citation>
    <scope>NUCLEOTIDE SEQUENCE [LARGE SCALE GENOMIC DNA]</scope>
    <source>
        <strain evidence="2">Rhizoctonia solani AG1-IB 7/3/14</strain>
    </source>
</reference>
<dbReference type="AlphaFoldDB" id="A0A0B7FG79"/>
<accession>A0A0B7FG79</accession>
<organism evidence="2 3">
    <name type="scientific">Thanatephorus cucumeris (strain AG1-IB / isolate 7/3/14)</name>
    <name type="common">Lettuce bottom rot fungus</name>
    <name type="synonym">Rhizoctonia solani</name>
    <dbReference type="NCBI Taxonomy" id="1108050"/>
    <lineage>
        <taxon>Eukaryota</taxon>
        <taxon>Fungi</taxon>
        <taxon>Dikarya</taxon>
        <taxon>Basidiomycota</taxon>
        <taxon>Agaricomycotina</taxon>
        <taxon>Agaricomycetes</taxon>
        <taxon>Cantharellales</taxon>
        <taxon>Ceratobasidiaceae</taxon>
        <taxon>Rhizoctonia</taxon>
        <taxon>Rhizoctonia solani AG-1</taxon>
    </lineage>
</organism>
<sequence length="252" mass="27550">MTWCPTGLATFLPLHAAGDYDHPGLRASDYVVSSYTPMLSPLLDSTPLPLNPDSRMLLINQHETPGFPKLPGTVKEIEHIVGHIKNKVQHSLLLGEQATVAAVLKEMQEHDSVHFACHASQEIVEPTKTGIHLHDGTLDLATLNQQPYKSRSLAFLSACQTAQGDPRLPDEAIHLGAALLMTGYPTVIATMWSVGDGDAPHVAERFYGHLIEDRGTENGNAGRALHQAVAALRDSFRDNKFSQWVQYIHIGS</sequence>
<feature type="domain" description="CHAT" evidence="1">
    <location>
        <begin position="2"/>
        <end position="252"/>
    </location>
</feature>
<dbReference type="Pfam" id="PF12770">
    <property type="entry name" value="CHAT"/>
    <property type="match status" value="1"/>
</dbReference>
<dbReference type="STRING" id="1108050.A0A0B7FG79"/>
<dbReference type="Proteomes" id="UP000059188">
    <property type="component" value="Unassembled WGS sequence"/>
</dbReference>
<evidence type="ECO:0000313" key="3">
    <source>
        <dbReference type="Proteomes" id="UP000059188"/>
    </source>
</evidence>
<proteinExistence type="predicted"/>
<dbReference type="EMBL" id="LN679334">
    <property type="protein sequence ID" value="CEL56610.1"/>
    <property type="molecule type" value="Genomic_DNA"/>
</dbReference>